<name>A0A926EVQ6_9FIRM</name>
<comment type="caution">
    <text evidence="2">The sequence shown here is derived from an EMBL/GenBank/DDBJ whole genome shotgun (WGS) entry which is preliminary data.</text>
</comment>
<dbReference type="PANTHER" id="PTHR43308">
    <property type="entry name" value="OUTER MEMBRANE PROTEIN ALPHA-RELATED"/>
    <property type="match status" value="1"/>
</dbReference>
<feature type="domain" description="SLH" evidence="1">
    <location>
        <begin position="348"/>
        <end position="411"/>
    </location>
</feature>
<dbReference type="RefSeq" id="WP_262428800.1">
    <property type="nucleotide sequence ID" value="NZ_JACRTG010000010.1"/>
</dbReference>
<dbReference type="Pfam" id="PF00395">
    <property type="entry name" value="SLH"/>
    <property type="match status" value="2"/>
</dbReference>
<dbReference type="InterPro" id="IPR051465">
    <property type="entry name" value="Cell_Envelope_Struct_Comp"/>
</dbReference>
<dbReference type="EMBL" id="JACRTG010000010">
    <property type="protein sequence ID" value="MBC8587344.1"/>
    <property type="molecule type" value="Genomic_DNA"/>
</dbReference>
<feature type="domain" description="SLH" evidence="1">
    <location>
        <begin position="475"/>
        <end position="528"/>
    </location>
</feature>
<protein>
    <submittedName>
        <fullName evidence="2">S-layer homology domain-containing protein</fullName>
    </submittedName>
</protein>
<evidence type="ECO:0000259" key="1">
    <source>
        <dbReference type="PROSITE" id="PS51272"/>
    </source>
</evidence>
<proteinExistence type="predicted"/>
<organism evidence="2 3">
    <name type="scientific">Paratissierella segnis</name>
    <dbReference type="NCBI Taxonomy" id="2763679"/>
    <lineage>
        <taxon>Bacteria</taxon>
        <taxon>Bacillati</taxon>
        <taxon>Bacillota</taxon>
        <taxon>Tissierellia</taxon>
        <taxon>Tissierellales</taxon>
        <taxon>Tissierellaceae</taxon>
        <taxon>Paratissierella</taxon>
    </lineage>
</organism>
<reference evidence="2" key="1">
    <citation type="submission" date="2020-08" db="EMBL/GenBank/DDBJ databases">
        <title>Genome public.</title>
        <authorList>
            <person name="Liu C."/>
            <person name="Sun Q."/>
        </authorList>
    </citation>
    <scope>NUCLEOTIDE SEQUENCE</scope>
    <source>
        <strain evidence="2">BX21</strain>
    </source>
</reference>
<accession>A0A926EVQ6</accession>
<gene>
    <name evidence="2" type="ORF">H8707_03715</name>
</gene>
<dbReference type="Proteomes" id="UP000601171">
    <property type="component" value="Unassembled WGS sequence"/>
</dbReference>
<dbReference type="PROSITE" id="PS51272">
    <property type="entry name" value="SLH"/>
    <property type="match status" value="2"/>
</dbReference>
<dbReference type="InterPro" id="IPR001119">
    <property type="entry name" value="SLH_dom"/>
</dbReference>
<evidence type="ECO:0000313" key="3">
    <source>
        <dbReference type="Proteomes" id="UP000601171"/>
    </source>
</evidence>
<sequence>MDKRRLKVMLTFVLAASISFGIIPFDKYIAINAIAADTNTTDEDKTNPVIDYAYVEDGVLRLSISDDEELATKPIIYTINKEFRSYEIKLKDYEYEYDGRKKVGKVYEIEVEIPSSIYITIKDYADNESNYNFSIKEDNAPLTKYIPEFILERLAKNRQSEVNKFKGFEDIFELEYGKVVNAFSLYDEVIKDNYYRYNKNDIKFKLSGLSCDKDGNIKLDKYGLFKVIMTNNKDKTFEETAYILIKPDWKNSEDRRSPVNFSPYIVYNDKIKVADHFRYEDETNSKKGKSKIDTNYMLVYNEDTDKTVEMNDQINLELNKIYKLSVLNFETNSQQDFYVMRQEKEKTKIKNFTDVDKGFWASRDISQLVSKGLISGYPDGTFRPKGNITVKEFMVMLSRLIAATPAKGKPVVGDAMVPISLNSWGYIESKSILDRVPPDNLYRFNYLNIDRPISREEVAFLIDNALDLGAVYNTDMSKKLTDVAISSYISEITKLVDLEVISGYPDGTFRPKNNITRAEIAALFVKIK</sequence>
<evidence type="ECO:0000313" key="2">
    <source>
        <dbReference type="EMBL" id="MBC8587344.1"/>
    </source>
</evidence>
<keyword evidence="3" id="KW-1185">Reference proteome</keyword>
<dbReference type="AlphaFoldDB" id="A0A926EVQ6"/>